<accession>I8RFH4</accession>
<dbReference type="InterPro" id="IPR042106">
    <property type="entry name" value="Nuo/plastoQ_OxRdtase_6_NuoJ"/>
</dbReference>
<organism evidence="3 4">
    <name type="scientific">Pelosinus fermentans B4</name>
    <dbReference type="NCBI Taxonomy" id="1149862"/>
    <lineage>
        <taxon>Bacteria</taxon>
        <taxon>Bacillati</taxon>
        <taxon>Bacillota</taxon>
        <taxon>Negativicutes</taxon>
        <taxon>Selenomonadales</taxon>
        <taxon>Sporomusaceae</taxon>
        <taxon>Pelosinus</taxon>
    </lineage>
</organism>
<dbReference type="OrthoDB" id="9814997at2"/>
<dbReference type="EC" id="7.1.1.-" evidence="2"/>
<keyword evidence="2" id="KW-0812">Transmembrane</keyword>
<feature type="transmembrane region" description="Helical" evidence="2">
    <location>
        <begin position="30"/>
        <end position="51"/>
    </location>
</feature>
<protein>
    <recommendedName>
        <fullName evidence="2">NADH-quinone oxidoreductase subunit J</fullName>
        <ecNumber evidence="2">7.1.1.-</ecNumber>
    </recommendedName>
</protein>
<keyword evidence="2" id="KW-1003">Cell membrane</keyword>
<proteinExistence type="inferred from homology"/>
<evidence type="ECO:0000256" key="2">
    <source>
        <dbReference type="RuleBase" id="RU004429"/>
    </source>
</evidence>
<keyword evidence="2" id="KW-0472">Membrane</keyword>
<name>I8RFH4_9FIRM</name>
<evidence type="ECO:0000256" key="1">
    <source>
        <dbReference type="ARBA" id="ARBA00005698"/>
    </source>
</evidence>
<comment type="caution">
    <text evidence="3">The sequence shown here is derived from an EMBL/GenBank/DDBJ whole genome shotgun (WGS) entry which is preliminary data.</text>
</comment>
<feature type="transmembrane region" description="Helical" evidence="2">
    <location>
        <begin position="57"/>
        <end position="76"/>
    </location>
</feature>
<evidence type="ECO:0000313" key="3">
    <source>
        <dbReference type="EMBL" id="EIW16420.1"/>
    </source>
</evidence>
<keyword evidence="2" id="KW-1133">Transmembrane helix</keyword>
<reference evidence="3 4" key="1">
    <citation type="journal article" date="2012" name="J. Bacteriol.">
        <title>Draft Genome Sequences for Two Metal-Reducing Pelosinus fermentans Strains Isolated from a Cr(VI)-Contaminated Site and for Type Strain R7.</title>
        <authorList>
            <person name="Brown S.D."/>
            <person name="Podar M."/>
            <person name="Klingeman D.M."/>
            <person name="Johnson C.M."/>
            <person name="Yang Z.K."/>
            <person name="Utturkar S.M."/>
            <person name="Land M.L."/>
            <person name="Mosher J.J."/>
            <person name="Hurt R.A.Jr."/>
            <person name="Phelps T.J."/>
            <person name="Palumbo A.V."/>
            <person name="Arkin A.P."/>
            <person name="Hazen T.C."/>
            <person name="Elias D.A."/>
        </authorList>
    </citation>
    <scope>NUCLEOTIDE SEQUENCE [LARGE SCALE GENOMIC DNA]</scope>
    <source>
        <strain evidence="3 4">B4</strain>
    </source>
</reference>
<dbReference type="RefSeq" id="WP_007937462.1">
    <property type="nucleotide sequence ID" value="NZ_AKVJ01000066.1"/>
</dbReference>
<comment type="subcellular location">
    <subcellularLocation>
        <location evidence="2">Cell membrane</location>
        <topology evidence="2">Multi-pass membrane protein</topology>
    </subcellularLocation>
</comment>
<feature type="transmembrane region" description="Helical" evidence="2">
    <location>
        <begin position="6"/>
        <end position="25"/>
    </location>
</feature>
<dbReference type="AlphaFoldDB" id="I8RFH4"/>
<dbReference type="Pfam" id="PF00499">
    <property type="entry name" value="Oxidored_q3"/>
    <property type="match status" value="1"/>
</dbReference>
<comment type="similarity">
    <text evidence="1 2">Belongs to the complex I subunit 6 family.</text>
</comment>
<keyword evidence="2" id="KW-0520">NAD</keyword>
<dbReference type="EMBL" id="AKVJ01000066">
    <property type="protein sequence ID" value="EIW16420.1"/>
    <property type="molecule type" value="Genomic_DNA"/>
</dbReference>
<dbReference type="InterPro" id="IPR001457">
    <property type="entry name" value="NADH_UbQ/plastoQ_OxRdtase_su6"/>
</dbReference>
<keyword evidence="2" id="KW-0874">Quinone</keyword>
<keyword evidence="3" id="KW-0830">Ubiquinone</keyword>
<feature type="transmembrane region" description="Helical" evidence="2">
    <location>
        <begin position="140"/>
        <end position="162"/>
    </location>
</feature>
<dbReference type="Proteomes" id="UP000004324">
    <property type="component" value="Unassembled WGS sequence"/>
</dbReference>
<dbReference type="PANTHER" id="PTHR33269">
    <property type="entry name" value="NADH-UBIQUINONE OXIDOREDUCTASE CHAIN 6"/>
    <property type="match status" value="1"/>
</dbReference>
<dbReference type="GO" id="GO:0005886">
    <property type="term" value="C:plasma membrane"/>
    <property type="evidence" value="ECO:0007669"/>
    <property type="project" value="UniProtKB-SubCell"/>
</dbReference>
<evidence type="ECO:0000313" key="4">
    <source>
        <dbReference type="Proteomes" id="UP000004324"/>
    </source>
</evidence>
<sequence length="168" mass="17921">MSEWGLTVAFYSLATITVASAIGVVRKSNLVHSALLLALCFVGVSGLYVLLHAEFLAAVQLLIYSGAVAVIMVLGIMLTQRSNMNDTNPSNDRSRWAVAICGMFTLVTLSVIATTPWHYSIAMTIEDSAPVIARVLLTEYMIAFEATAVLLLAAMVGAIVLAKGVEDK</sequence>
<comment type="catalytic activity">
    <reaction evidence="2">
        <text>a quinone + NADH + 5 H(+)(in) = a quinol + NAD(+) + 4 H(+)(out)</text>
        <dbReference type="Rhea" id="RHEA:57888"/>
        <dbReference type="ChEBI" id="CHEBI:15378"/>
        <dbReference type="ChEBI" id="CHEBI:24646"/>
        <dbReference type="ChEBI" id="CHEBI:57540"/>
        <dbReference type="ChEBI" id="CHEBI:57945"/>
        <dbReference type="ChEBI" id="CHEBI:132124"/>
    </reaction>
</comment>
<comment type="function">
    <text evidence="2">NDH-1 shuttles electrons from NADH, via FMN and iron-sulfur (Fe-S) centers, to quinones in the respiratory chain. Couples the redox reaction to proton translocation (for every two electrons transferred, four hydrogen ions are translocated across the cytoplasmic membrane), and thus conserves the redox energy in a proton gradient.</text>
</comment>
<dbReference type="PANTHER" id="PTHR33269:SF17">
    <property type="entry name" value="NADH-UBIQUINONE OXIDOREDUCTASE CHAIN 6"/>
    <property type="match status" value="1"/>
</dbReference>
<keyword evidence="4" id="KW-1185">Reference proteome</keyword>
<dbReference type="GO" id="GO:0048038">
    <property type="term" value="F:quinone binding"/>
    <property type="evidence" value="ECO:0007669"/>
    <property type="project" value="UniProtKB-UniRule"/>
</dbReference>
<dbReference type="Gene3D" id="1.20.120.1200">
    <property type="entry name" value="NADH-ubiquinone/plastoquinone oxidoreductase chain 6, subunit NuoJ"/>
    <property type="match status" value="1"/>
</dbReference>
<feature type="transmembrane region" description="Helical" evidence="2">
    <location>
        <begin position="96"/>
        <end position="120"/>
    </location>
</feature>
<gene>
    <name evidence="3" type="ORF">FB4_0931</name>
</gene>
<dbReference type="PATRIC" id="fig|1149862.3.peg.3939"/>
<dbReference type="GO" id="GO:0008137">
    <property type="term" value="F:NADH dehydrogenase (ubiquinone) activity"/>
    <property type="evidence" value="ECO:0007669"/>
    <property type="project" value="UniProtKB-UniRule"/>
</dbReference>